<keyword evidence="2" id="KW-0812">Transmembrane</keyword>
<keyword evidence="2" id="KW-0472">Membrane</keyword>
<evidence type="ECO:0000256" key="2">
    <source>
        <dbReference type="SAM" id="Phobius"/>
    </source>
</evidence>
<feature type="compositionally biased region" description="Low complexity" evidence="1">
    <location>
        <begin position="1"/>
        <end position="18"/>
    </location>
</feature>
<dbReference type="EMBL" id="PVZC01000005">
    <property type="protein sequence ID" value="PRX97710.1"/>
    <property type="molecule type" value="Genomic_DNA"/>
</dbReference>
<evidence type="ECO:0000313" key="4">
    <source>
        <dbReference type="EMBL" id="PRX97710.1"/>
    </source>
</evidence>
<proteinExistence type="predicted"/>
<keyword evidence="5" id="KW-1185">Reference proteome</keyword>
<dbReference type="Proteomes" id="UP000237846">
    <property type="component" value="Unassembled WGS sequence"/>
</dbReference>
<comment type="caution">
    <text evidence="4">The sequence shown here is derived from an EMBL/GenBank/DDBJ whole genome shotgun (WGS) entry which is preliminary data.</text>
</comment>
<feature type="transmembrane region" description="Helical" evidence="2">
    <location>
        <begin position="106"/>
        <end position="133"/>
    </location>
</feature>
<organism evidence="4 5">
    <name type="scientific">Allonocardiopsis opalescens</name>
    <dbReference type="NCBI Taxonomy" id="1144618"/>
    <lineage>
        <taxon>Bacteria</taxon>
        <taxon>Bacillati</taxon>
        <taxon>Actinomycetota</taxon>
        <taxon>Actinomycetes</taxon>
        <taxon>Streptosporangiales</taxon>
        <taxon>Allonocardiopsis</taxon>
    </lineage>
</organism>
<dbReference type="AlphaFoldDB" id="A0A2T0Q1X3"/>
<feature type="domain" description="DUF1468" evidence="3">
    <location>
        <begin position="36"/>
        <end position="168"/>
    </location>
</feature>
<evidence type="ECO:0000256" key="1">
    <source>
        <dbReference type="SAM" id="MobiDB-lite"/>
    </source>
</evidence>
<sequence>MTAAEPGRADGPAAGAPPEDAEHRPPPAGPLGNAVAAAAVAALGIAGIAGSVPLGLGSAAEPSAGTWPFLVSTAITCLGIALAVRARQTRDAEAFSSASWRVVFGLASMVGFVAVIGVVGFEIPALLLSVCWLRFLGRESWRLSLLTSAGIVVAFYLVFVGVLAVPIPHLF</sequence>
<evidence type="ECO:0000259" key="3">
    <source>
        <dbReference type="Pfam" id="PF07331"/>
    </source>
</evidence>
<dbReference type="OrthoDB" id="3576735at2"/>
<dbReference type="InterPro" id="IPR009936">
    <property type="entry name" value="DUF1468"/>
</dbReference>
<dbReference type="Pfam" id="PF07331">
    <property type="entry name" value="TctB"/>
    <property type="match status" value="1"/>
</dbReference>
<feature type="transmembrane region" description="Helical" evidence="2">
    <location>
        <begin position="67"/>
        <end position="86"/>
    </location>
</feature>
<keyword evidence="2" id="KW-1133">Transmembrane helix</keyword>
<accession>A0A2T0Q1X3</accession>
<protein>
    <submittedName>
        <fullName evidence="4">Tripartite tricarboxylate transporter TctB family protein</fullName>
    </submittedName>
</protein>
<dbReference type="RefSeq" id="WP_106247282.1">
    <property type="nucleotide sequence ID" value="NZ_PVZC01000005.1"/>
</dbReference>
<evidence type="ECO:0000313" key="5">
    <source>
        <dbReference type="Proteomes" id="UP000237846"/>
    </source>
</evidence>
<name>A0A2T0Q1X3_9ACTN</name>
<reference evidence="4 5" key="1">
    <citation type="submission" date="2018-03" db="EMBL/GenBank/DDBJ databases">
        <title>Genomic Encyclopedia of Archaeal and Bacterial Type Strains, Phase II (KMG-II): from individual species to whole genera.</title>
        <authorList>
            <person name="Goeker M."/>
        </authorList>
    </citation>
    <scope>NUCLEOTIDE SEQUENCE [LARGE SCALE GENOMIC DNA]</scope>
    <source>
        <strain evidence="4 5">DSM 45601</strain>
    </source>
</reference>
<feature type="transmembrane region" description="Helical" evidence="2">
    <location>
        <begin position="145"/>
        <end position="167"/>
    </location>
</feature>
<feature type="transmembrane region" description="Helical" evidence="2">
    <location>
        <begin position="34"/>
        <end position="55"/>
    </location>
</feature>
<feature type="region of interest" description="Disordered" evidence="1">
    <location>
        <begin position="1"/>
        <end position="29"/>
    </location>
</feature>
<gene>
    <name evidence="4" type="ORF">CLV72_10560</name>
</gene>